<evidence type="ECO:0000313" key="2">
    <source>
        <dbReference type="Proteomes" id="UP001152562"/>
    </source>
</evidence>
<accession>A0A9P0XEP8</accession>
<organism evidence="1 2">
    <name type="scientific">Pieris brassicae</name>
    <name type="common">White butterfly</name>
    <name type="synonym">Large white butterfly</name>
    <dbReference type="NCBI Taxonomy" id="7116"/>
    <lineage>
        <taxon>Eukaryota</taxon>
        <taxon>Metazoa</taxon>
        <taxon>Ecdysozoa</taxon>
        <taxon>Arthropoda</taxon>
        <taxon>Hexapoda</taxon>
        <taxon>Insecta</taxon>
        <taxon>Pterygota</taxon>
        <taxon>Neoptera</taxon>
        <taxon>Endopterygota</taxon>
        <taxon>Lepidoptera</taxon>
        <taxon>Glossata</taxon>
        <taxon>Ditrysia</taxon>
        <taxon>Papilionoidea</taxon>
        <taxon>Pieridae</taxon>
        <taxon>Pierinae</taxon>
        <taxon>Pieris</taxon>
    </lineage>
</organism>
<name>A0A9P0XEP8_PIEBR</name>
<dbReference type="Proteomes" id="UP001152562">
    <property type="component" value="Unassembled WGS sequence"/>
</dbReference>
<reference evidence="1" key="1">
    <citation type="submission" date="2022-05" db="EMBL/GenBank/DDBJ databases">
        <authorList>
            <person name="Okamura Y."/>
        </authorList>
    </citation>
    <scope>NUCLEOTIDE SEQUENCE</scope>
</reference>
<comment type="caution">
    <text evidence="1">The sequence shown here is derived from an EMBL/GenBank/DDBJ whole genome shotgun (WGS) entry which is preliminary data.</text>
</comment>
<dbReference type="AlphaFoldDB" id="A0A9P0XEP8"/>
<evidence type="ECO:0000313" key="1">
    <source>
        <dbReference type="EMBL" id="CAH4035644.1"/>
    </source>
</evidence>
<dbReference type="EMBL" id="CALOZG010000042">
    <property type="protein sequence ID" value="CAH4035644.1"/>
    <property type="molecule type" value="Genomic_DNA"/>
</dbReference>
<keyword evidence="2" id="KW-1185">Reference proteome</keyword>
<gene>
    <name evidence="1" type="ORF">PIBRA_LOCUS11687</name>
</gene>
<protein>
    <submittedName>
        <fullName evidence="1">Uncharacterized protein</fullName>
    </submittedName>
</protein>
<sequence>MIDSPPMRCVQHDPVTEGPARILHGLAKVTEDAVKTNKHLKLGKTNTPKTKTSYVEEKLARNLSGNSSILERKPRLVDFH</sequence>
<proteinExistence type="predicted"/>